<sequence length="265" mass="28810">MSGSPRAGTTTQSAAAVAEDSVEGEELIALIKAIKFAYADYGCKRVTEEIHTHGGKYAKVPLKRVKKYMQKLGMTNNNQSADDAAPEATQKSETSDLRSKAQKSSKQGAIQLMTVGGKSKSKRSGAAADNAGSSTSLDSVWLPVKLDEPASKTKDFPYQAVIRMTDSDEGDAHGDMGEIYKIQVALGMNNELSATDPMLVYNKARDRKTFLHPDSPAYAPVQRLIVNRGLNGAVGGSKAYFWGRYQKADDMLYINTEKLAAFQKW</sequence>
<feature type="region of interest" description="Disordered" evidence="1">
    <location>
        <begin position="1"/>
        <end position="20"/>
    </location>
</feature>
<feature type="compositionally biased region" description="Polar residues" evidence="1">
    <location>
        <begin position="1"/>
        <end position="14"/>
    </location>
</feature>
<dbReference type="Proteomes" id="UP001146120">
    <property type="component" value="Unassembled WGS sequence"/>
</dbReference>
<feature type="region of interest" description="Disordered" evidence="1">
    <location>
        <begin position="75"/>
        <end position="135"/>
    </location>
</feature>
<name>A0AAV2ZBJ8_9STRA</name>
<protein>
    <recommendedName>
        <fullName evidence="4">HTH-like domain-containing protein</fullName>
    </recommendedName>
</protein>
<evidence type="ECO:0000313" key="3">
    <source>
        <dbReference type="Proteomes" id="UP001146120"/>
    </source>
</evidence>
<reference evidence="2" key="2">
    <citation type="journal article" date="2023" name="Microbiol Resour">
        <title>Decontamination and Annotation of the Draft Genome Sequence of the Oomycete Lagenidium giganteum ARSEF 373.</title>
        <authorList>
            <person name="Morgan W.R."/>
            <person name="Tartar A."/>
        </authorList>
    </citation>
    <scope>NUCLEOTIDE SEQUENCE</scope>
    <source>
        <strain evidence="2">ARSEF 373</strain>
    </source>
</reference>
<comment type="caution">
    <text evidence="2">The sequence shown here is derived from an EMBL/GenBank/DDBJ whole genome shotgun (WGS) entry which is preliminary data.</text>
</comment>
<gene>
    <name evidence="2" type="ORF">N0F65_004420</name>
</gene>
<proteinExistence type="predicted"/>
<dbReference type="EMBL" id="DAKRPA010000005">
    <property type="protein sequence ID" value="DBA04783.1"/>
    <property type="molecule type" value="Genomic_DNA"/>
</dbReference>
<dbReference type="AlphaFoldDB" id="A0AAV2ZBJ8"/>
<reference evidence="2" key="1">
    <citation type="submission" date="2022-11" db="EMBL/GenBank/DDBJ databases">
        <authorList>
            <person name="Morgan W.R."/>
            <person name="Tartar A."/>
        </authorList>
    </citation>
    <scope>NUCLEOTIDE SEQUENCE</scope>
    <source>
        <strain evidence="2">ARSEF 373</strain>
    </source>
</reference>
<keyword evidence="3" id="KW-1185">Reference proteome</keyword>
<evidence type="ECO:0000256" key="1">
    <source>
        <dbReference type="SAM" id="MobiDB-lite"/>
    </source>
</evidence>
<organism evidence="2 3">
    <name type="scientific">Lagenidium giganteum</name>
    <dbReference type="NCBI Taxonomy" id="4803"/>
    <lineage>
        <taxon>Eukaryota</taxon>
        <taxon>Sar</taxon>
        <taxon>Stramenopiles</taxon>
        <taxon>Oomycota</taxon>
        <taxon>Peronosporomycetes</taxon>
        <taxon>Pythiales</taxon>
        <taxon>Pythiaceae</taxon>
    </lineage>
</organism>
<evidence type="ECO:0000313" key="2">
    <source>
        <dbReference type="EMBL" id="DBA04783.1"/>
    </source>
</evidence>
<evidence type="ECO:0008006" key="4">
    <source>
        <dbReference type="Google" id="ProtNLM"/>
    </source>
</evidence>
<accession>A0AAV2ZBJ8</accession>